<evidence type="ECO:0000259" key="1">
    <source>
        <dbReference type="Pfam" id="PF04471"/>
    </source>
</evidence>
<dbReference type="InterPro" id="IPR011856">
    <property type="entry name" value="tRNA_endonuc-like_dom_sf"/>
</dbReference>
<evidence type="ECO:0000313" key="4">
    <source>
        <dbReference type="Proteomes" id="UP000502508"/>
    </source>
</evidence>
<dbReference type="Proteomes" id="UP000502508">
    <property type="component" value="Chromosome"/>
</dbReference>
<feature type="domain" description="Restriction endonuclease type IV Mrr" evidence="1">
    <location>
        <begin position="295"/>
        <end position="404"/>
    </location>
</feature>
<dbReference type="AlphaFoldDB" id="A0A6F8Y5G6"/>
<evidence type="ECO:0000259" key="2">
    <source>
        <dbReference type="Pfam" id="PF18062"/>
    </source>
</evidence>
<accession>A0A6F8Y5G6</accession>
<dbReference type="InterPro" id="IPR041409">
    <property type="entry name" value="RE_AspBHI_N"/>
</dbReference>
<dbReference type="GO" id="GO:0009307">
    <property type="term" value="P:DNA restriction-modification system"/>
    <property type="evidence" value="ECO:0007669"/>
    <property type="project" value="InterPro"/>
</dbReference>
<dbReference type="GO" id="GO:0003677">
    <property type="term" value="F:DNA binding"/>
    <property type="evidence" value="ECO:0007669"/>
    <property type="project" value="InterPro"/>
</dbReference>
<dbReference type="Pfam" id="PF04471">
    <property type="entry name" value="Mrr_cat"/>
    <property type="match status" value="1"/>
</dbReference>
<dbReference type="REBASE" id="396371">
    <property type="entry name" value="Pfl107702ORF76110P"/>
</dbReference>
<evidence type="ECO:0000313" key="3">
    <source>
        <dbReference type="EMBL" id="BCB81201.1"/>
    </source>
</evidence>
<dbReference type="GO" id="GO:0004519">
    <property type="term" value="F:endonuclease activity"/>
    <property type="evidence" value="ECO:0007669"/>
    <property type="project" value="InterPro"/>
</dbReference>
<organism evidence="3 4">
    <name type="scientific">Phytohabitans flavus</name>
    <dbReference type="NCBI Taxonomy" id="1076124"/>
    <lineage>
        <taxon>Bacteria</taxon>
        <taxon>Bacillati</taxon>
        <taxon>Actinomycetota</taxon>
        <taxon>Actinomycetes</taxon>
        <taxon>Micromonosporales</taxon>
        <taxon>Micromonosporaceae</taxon>
    </lineage>
</organism>
<protein>
    <recommendedName>
        <fullName evidence="5">Restriction endonuclease</fullName>
    </recommendedName>
</protein>
<gene>
    <name evidence="3" type="ORF">Pflav_076110</name>
</gene>
<reference evidence="3 4" key="1">
    <citation type="submission" date="2020-03" db="EMBL/GenBank/DDBJ databases">
        <title>Whole genome shotgun sequence of Phytohabitans flavus NBRC 107702.</title>
        <authorList>
            <person name="Komaki H."/>
            <person name="Tamura T."/>
        </authorList>
    </citation>
    <scope>NUCLEOTIDE SEQUENCE [LARGE SCALE GENOMIC DNA]</scope>
    <source>
        <strain evidence="3 4">NBRC 107702</strain>
    </source>
</reference>
<dbReference type="Gene3D" id="2.30.280.20">
    <property type="match status" value="1"/>
</dbReference>
<dbReference type="InterPro" id="IPR007560">
    <property type="entry name" value="Restrct_endonuc_IV_Mrr"/>
</dbReference>
<sequence length="444" mass="48860">MPVNHARLVPMLKTMRYAQGASRVDVELDGHLNYHFVTTSPAAAHGRKLMLEAGINAAAIVETADGPRRPVISLRSSPWKAGHATNPWHDEFDLDHGHVRYYGDHKPSTMGLPGATAGNRALLDAWTLHAATDPRGRLQAPPLLIYRSITVNRDGRSLVKGHIEFCGAAIIERLEHVVQRDPESGRSFPNLVLDLAVIDLVDTGDALDMRWIDDRRNPELDAERAARHAPASWRRWIRDGKAAIPRVRRRVVSSRVRPAEDQLPTPGSTEAELLQRLYTYFDGRKHAFEMLAARVSAQILSGSGARYHDGWLTRPGGDGGVDFVGRLDVGTPANNTPLVVLGQAKCITPTSSISPDQVARVVARLRRGWIGVFVTTGVFTKQAQIEVIDDQYPLVLVDGKTLAEQVLRMAAADHNGDLDALLTSVTADYDIAITYRRPNEILLG</sequence>
<proteinExistence type="predicted"/>
<feature type="domain" description="Restriction endonuclease AspBHI N-terminal" evidence="2">
    <location>
        <begin position="76"/>
        <end position="241"/>
    </location>
</feature>
<evidence type="ECO:0008006" key="5">
    <source>
        <dbReference type="Google" id="ProtNLM"/>
    </source>
</evidence>
<dbReference type="Pfam" id="PF18062">
    <property type="entry name" value="RE_AspBHI_N"/>
    <property type="match status" value="1"/>
</dbReference>
<dbReference type="EMBL" id="AP022870">
    <property type="protein sequence ID" value="BCB81201.1"/>
    <property type="molecule type" value="Genomic_DNA"/>
</dbReference>
<dbReference type="KEGG" id="pfla:Pflav_076110"/>
<keyword evidence="4" id="KW-1185">Reference proteome</keyword>
<reference evidence="3 4" key="2">
    <citation type="submission" date="2020-03" db="EMBL/GenBank/DDBJ databases">
        <authorList>
            <person name="Ichikawa N."/>
            <person name="Kimura A."/>
            <person name="Kitahashi Y."/>
            <person name="Uohara A."/>
        </authorList>
    </citation>
    <scope>NUCLEOTIDE SEQUENCE [LARGE SCALE GENOMIC DNA]</scope>
    <source>
        <strain evidence="3 4">NBRC 107702</strain>
    </source>
</reference>
<name>A0A6F8Y5G6_9ACTN</name>
<dbReference type="Gene3D" id="3.40.1350.10">
    <property type="match status" value="1"/>
</dbReference>